<reference evidence="2" key="1">
    <citation type="submission" date="2023-05" db="EMBL/GenBank/DDBJ databases">
        <authorList>
            <person name="Stuckert A."/>
        </authorList>
    </citation>
    <scope>NUCLEOTIDE SEQUENCE</scope>
</reference>
<evidence type="ECO:0000313" key="3">
    <source>
        <dbReference type="Proteomes" id="UP001162483"/>
    </source>
</evidence>
<protein>
    <submittedName>
        <fullName evidence="2">Uncharacterized protein</fullName>
    </submittedName>
</protein>
<accession>A0ABN9DFR8</accession>
<evidence type="ECO:0000256" key="1">
    <source>
        <dbReference type="SAM" id="SignalP"/>
    </source>
</evidence>
<keyword evidence="1" id="KW-0732">Signal</keyword>
<gene>
    <name evidence="2" type="ORF">SPARVUS_LOCUS7086110</name>
</gene>
<feature type="chain" id="PRO_5046569786" evidence="1">
    <location>
        <begin position="16"/>
        <end position="50"/>
    </location>
</feature>
<feature type="signal peptide" evidence="1">
    <location>
        <begin position="1"/>
        <end position="15"/>
    </location>
</feature>
<dbReference type="EMBL" id="CATNWA010014310">
    <property type="protein sequence ID" value="CAI9570351.1"/>
    <property type="molecule type" value="Genomic_DNA"/>
</dbReference>
<keyword evidence="3" id="KW-1185">Reference proteome</keyword>
<dbReference type="Proteomes" id="UP001162483">
    <property type="component" value="Unassembled WGS sequence"/>
</dbReference>
<sequence length="50" mass="5360">MQLLLLCTFPSPICSGSFMACHTIPLAPPSAAHTPSLKMGQHLSRRLLKG</sequence>
<name>A0ABN9DFR8_9NEOB</name>
<proteinExistence type="predicted"/>
<organism evidence="2 3">
    <name type="scientific">Staurois parvus</name>
    <dbReference type="NCBI Taxonomy" id="386267"/>
    <lineage>
        <taxon>Eukaryota</taxon>
        <taxon>Metazoa</taxon>
        <taxon>Chordata</taxon>
        <taxon>Craniata</taxon>
        <taxon>Vertebrata</taxon>
        <taxon>Euteleostomi</taxon>
        <taxon>Amphibia</taxon>
        <taxon>Batrachia</taxon>
        <taxon>Anura</taxon>
        <taxon>Neobatrachia</taxon>
        <taxon>Ranoidea</taxon>
        <taxon>Ranidae</taxon>
        <taxon>Staurois</taxon>
    </lineage>
</organism>
<comment type="caution">
    <text evidence="2">The sequence shown here is derived from an EMBL/GenBank/DDBJ whole genome shotgun (WGS) entry which is preliminary data.</text>
</comment>
<evidence type="ECO:0000313" key="2">
    <source>
        <dbReference type="EMBL" id="CAI9570351.1"/>
    </source>
</evidence>